<name>A0A165PKX5_EXIGL</name>
<sequence length="442" mass="48772">MSAPAQLTPQELQDKAYYLFVTNAIGVVSFSVLLYDHLITFGDEVAVIWSRAHGRRNGPLIYLFIILRYFAPIGYTVQLCSYFISPNVWTPEICARYVVFEGCMTVSALGIVALMMMIRVYALYGRSYKILAFLMSLFILQFVVQGWLLSSAIPVKHDPIVLQGLGVAGCSMLFSPSVGAWATASAWLPVVYDAIIFALTAYKTAHVLRRRNLRNRNLAGPAQGEWIMKTLLRDGSLYFFVILISNVPLMIMIGVAPDGIKNVAAQWEFLITVTMMSRITLSLRREDIAWQIGTTMAADGRDDAQSTVFFAHEEGRAGTKIKMKNLAGRGGSLPRGSASFASTDVGGGPSFASSRTAVSAPVNLKPPAVDQCWFPPTPIIETGDEDDEEDREDYFDDGTVRDGGRRPYDLESDAASSRVVDLFRPYSNHSVLANANAHLYDK</sequence>
<dbReference type="OrthoDB" id="3354157at2759"/>
<evidence type="ECO:0000259" key="3">
    <source>
        <dbReference type="Pfam" id="PF20151"/>
    </source>
</evidence>
<keyword evidence="5" id="KW-1185">Reference proteome</keyword>
<feature type="transmembrane region" description="Helical" evidence="2">
    <location>
        <begin position="16"/>
        <end position="39"/>
    </location>
</feature>
<evidence type="ECO:0000313" key="5">
    <source>
        <dbReference type="Proteomes" id="UP000077266"/>
    </source>
</evidence>
<evidence type="ECO:0000256" key="1">
    <source>
        <dbReference type="SAM" id="MobiDB-lite"/>
    </source>
</evidence>
<dbReference type="Pfam" id="PF20151">
    <property type="entry name" value="DUF6533"/>
    <property type="match status" value="1"/>
</dbReference>
<feature type="transmembrane region" description="Helical" evidence="2">
    <location>
        <begin position="237"/>
        <end position="257"/>
    </location>
</feature>
<feature type="transmembrane region" description="Helical" evidence="2">
    <location>
        <begin position="60"/>
        <end position="85"/>
    </location>
</feature>
<feature type="compositionally biased region" description="Acidic residues" evidence="1">
    <location>
        <begin position="382"/>
        <end position="396"/>
    </location>
</feature>
<dbReference type="InParanoid" id="A0A165PKX5"/>
<feature type="transmembrane region" description="Helical" evidence="2">
    <location>
        <begin position="97"/>
        <end position="118"/>
    </location>
</feature>
<dbReference type="AlphaFoldDB" id="A0A165PKX5"/>
<keyword evidence="2" id="KW-0472">Membrane</keyword>
<gene>
    <name evidence="4" type="ORF">EXIGLDRAFT_735783</name>
</gene>
<organism evidence="4 5">
    <name type="scientific">Exidia glandulosa HHB12029</name>
    <dbReference type="NCBI Taxonomy" id="1314781"/>
    <lineage>
        <taxon>Eukaryota</taxon>
        <taxon>Fungi</taxon>
        <taxon>Dikarya</taxon>
        <taxon>Basidiomycota</taxon>
        <taxon>Agaricomycotina</taxon>
        <taxon>Agaricomycetes</taxon>
        <taxon>Auriculariales</taxon>
        <taxon>Exidiaceae</taxon>
        <taxon>Exidia</taxon>
    </lineage>
</organism>
<dbReference type="InterPro" id="IPR045340">
    <property type="entry name" value="DUF6533"/>
</dbReference>
<feature type="domain" description="DUF6533" evidence="3">
    <location>
        <begin position="26"/>
        <end position="73"/>
    </location>
</feature>
<feature type="region of interest" description="Disordered" evidence="1">
    <location>
        <begin position="378"/>
        <end position="409"/>
    </location>
</feature>
<dbReference type="EMBL" id="KV425889">
    <property type="protein sequence ID" value="KZW02323.1"/>
    <property type="molecule type" value="Genomic_DNA"/>
</dbReference>
<evidence type="ECO:0000313" key="4">
    <source>
        <dbReference type="EMBL" id="KZW02323.1"/>
    </source>
</evidence>
<feature type="compositionally biased region" description="Basic and acidic residues" evidence="1">
    <location>
        <begin position="398"/>
        <end position="409"/>
    </location>
</feature>
<reference evidence="4 5" key="1">
    <citation type="journal article" date="2016" name="Mol. Biol. Evol.">
        <title>Comparative Genomics of Early-Diverging Mushroom-Forming Fungi Provides Insights into the Origins of Lignocellulose Decay Capabilities.</title>
        <authorList>
            <person name="Nagy L.G."/>
            <person name="Riley R."/>
            <person name="Tritt A."/>
            <person name="Adam C."/>
            <person name="Daum C."/>
            <person name="Floudas D."/>
            <person name="Sun H."/>
            <person name="Yadav J.S."/>
            <person name="Pangilinan J."/>
            <person name="Larsson K.H."/>
            <person name="Matsuura K."/>
            <person name="Barry K."/>
            <person name="Labutti K."/>
            <person name="Kuo R."/>
            <person name="Ohm R.A."/>
            <person name="Bhattacharya S.S."/>
            <person name="Shirouzu T."/>
            <person name="Yoshinaga Y."/>
            <person name="Martin F.M."/>
            <person name="Grigoriev I.V."/>
            <person name="Hibbett D.S."/>
        </authorList>
    </citation>
    <scope>NUCLEOTIDE SEQUENCE [LARGE SCALE GENOMIC DNA]</scope>
    <source>
        <strain evidence="4 5">HHB12029</strain>
    </source>
</reference>
<keyword evidence="2" id="KW-0812">Transmembrane</keyword>
<protein>
    <recommendedName>
        <fullName evidence="3">DUF6533 domain-containing protein</fullName>
    </recommendedName>
</protein>
<feature type="transmembrane region" description="Helical" evidence="2">
    <location>
        <begin position="130"/>
        <end position="149"/>
    </location>
</feature>
<proteinExistence type="predicted"/>
<keyword evidence="2" id="KW-1133">Transmembrane helix</keyword>
<feature type="transmembrane region" description="Helical" evidence="2">
    <location>
        <begin position="181"/>
        <end position="202"/>
    </location>
</feature>
<evidence type="ECO:0000256" key="2">
    <source>
        <dbReference type="SAM" id="Phobius"/>
    </source>
</evidence>
<dbReference type="Proteomes" id="UP000077266">
    <property type="component" value="Unassembled WGS sequence"/>
</dbReference>
<accession>A0A165PKX5</accession>